<protein>
    <submittedName>
        <fullName evidence="1">Uncharacterized protein</fullName>
    </submittedName>
</protein>
<keyword evidence="2" id="KW-1185">Reference proteome</keyword>
<proteinExistence type="predicted"/>
<dbReference type="Gramene" id="ESR64651">
    <property type="protein sequence ID" value="ESR64651"/>
    <property type="gene ID" value="CICLE_v10010101mg"/>
</dbReference>
<gene>
    <name evidence="1" type="ORF">CICLE_v10010101mg</name>
</gene>
<evidence type="ECO:0000313" key="2">
    <source>
        <dbReference type="Proteomes" id="UP000030687"/>
    </source>
</evidence>
<evidence type="ECO:0000313" key="1">
    <source>
        <dbReference type="EMBL" id="ESR64651.1"/>
    </source>
</evidence>
<dbReference type="EMBL" id="KI535697">
    <property type="protein sequence ID" value="ESR64651.1"/>
    <property type="molecule type" value="Genomic_DNA"/>
</dbReference>
<accession>V4UQD4</accession>
<dbReference type="AlphaFoldDB" id="V4UQD4"/>
<organism evidence="1 2">
    <name type="scientific">Citrus clementina</name>
    <name type="common">Clementine</name>
    <name type="synonym">Citrus deliciosa x Citrus sinensis</name>
    <dbReference type="NCBI Taxonomy" id="85681"/>
    <lineage>
        <taxon>Eukaryota</taxon>
        <taxon>Viridiplantae</taxon>
        <taxon>Streptophyta</taxon>
        <taxon>Embryophyta</taxon>
        <taxon>Tracheophyta</taxon>
        <taxon>Spermatophyta</taxon>
        <taxon>Magnoliopsida</taxon>
        <taxon>eudicotyledons</taxon>
        <taxon>Gunneridae</taxon>
        <taxon>Pentapetalae</taxon>
        <taxon>rosids</taxon>
        <taxon>malvids</taxon>
        <taxon>Sapindales</taxon>
        <taxon>Rutaceae</taxon>
        <taxon>Aurantioideae</taxon>
        <taxon>Citrus</taxon>
    </lineage>
</organism>
<dbReference type="InParanoid" id="V4UQD4"/>
<reference evidence="1 2" key="1">
    <citation type="submission" date="2013-10" db="EMBL/GenBank/DDBJ databases">
        <authorList>
            <consortium name="International Citrus Genome Consortium"/>
            <person name="Jenkins J."/>
            <person name="Schmutz J."/>
            <person name="Prochnik S."/>
            <person name="Rokhsar D."/>
            <person name="Gmitter F."/>
            <person name="Ollitrault P."/>
            <person name="Machado M."/>
            <person name="Talon M."/>
            <person name="Wincker P."/>
            <person name="Jaillon O."/>
            <person name="Morgante M."/>
        </authorList>
    </citation>
    <scope>NUCLEOTIDE SEQUENCE</scope>
    <source>
        <strain evidence="2">cv. Clemenules</strain>
    </source>
</reference>
<name>V4UQD4_CITCL</name>
<sequence length="71" mass="8216">MFFHAPNKIACFSDTNTILPGYAMETTSNIKRPFFSSAWFSMSKSKITHSNSKQRFLSFKVLTKTTYYLAF</sequence>
<dbReference type="KEGG" id="cic:CICLE_v10010101mg"/>
<dbReference type="Proteomes" id="UP000030687">
    <property type="component" value="Unassembled WGS sequence"/>
</dbReference>